<comment type="subcellular location">
    <subcellularLocation>
        <location evidence="1">Secreted</location>
    </subcellularLocation>
</comment>
<evidence type="ECO:0000256" key="12">
    <source>
        <dbReference type="SAM" id="SignalP"/>
    </source>
</evidence>
<dbReference type="Proteomes" id="UP000799640">
    <property type="component" value="Unassembled WGS sequence"/>
</dbReference>
<keyword evidence="5" id="KW-0964">Secreted</keyword>
<evidence type="ECO:0000256" key="6">
    <source>
        <dbReference type="ARBA" id="ARBA00022729"/>
    </source>
</evidence>
<dbReference type="PANTHER" id="PTHR48250">
    <property type="entry name" value="CUTINASE 2-RELATED"/>
    <property type="match status" value="1"/>
</dbReference>
<feature type="disulfide bond" evidence="11">
    <location>
        <begin position="255"/>
        <end position="262"/>
    </location>
</feature>
<dbReference type="EC" id="3.1.1.74" evidence="3"/>
<dbReference type="GO" id="GO:0050525">
    <property type="term" value="F:cutinase activity"/>
    <property type="evidence" value="ECO:0007669"/>
    <property type="project" value="UniProtKB-EC"/>
</dbReference>
<sequence>MHALLPLLLPLLALPSALGQKCTGQSCEIANLSGSTGLPFKLDPTRPKPSGSNEGGFKCIQSHRQYGAGVASAADIGVAPKTSPSRERYLWPERLGYDRFPEVLPDRSGPERFGLTPRQAGGCKPYTLVFARGTTEPGTMGMTVGPTLSSGLKSAMPGKWDVQGVSYTADIAGDNCIGLPGGVKCMAQINKIAAKCPSTKMVVSGYSQGAMVARICVAFAEEKARRQVAGIVVFGDPFNGAPVKDFPSENVKTFCAAGDGVCQGKFIISGAHLSYTGASTSQAVKWIQQRVTGA</sequence>
<keyword evidence="7" id="KW-0378">Hydrolase</keyword>
<dbReference type="Gene3D" id="3.40.50.1820">
    <property type="entry name" value="alpha/beta hydrolase"/>
    <property type="match status" value="1"/>
</dbReference>
<keyword evidence="14" id="KW-1185">Reference proteome</keyword>
<dbReference type="Pfam" id="PF01083">
    <property type="entry name" value="Cutinase"/>
    <property type="match status" value="1"/>
</dbReference>
<evidence type="ECO:0000313" key="14">
    <source>
        <dbReference type="Proteomes" id="UP000799640"/>
    </source>
</evidence>
<dbReference type="GO" id="GO:0005576">
    <property type="term" value="C:extracellular region"/>
    <property type="evidence" value="ECO:0007669"/>
    <property type="project" value="UniProtKB-SubCell"/>
</dbReference>
<gene>
    <name evidence="13" type="ORF">EJ06DRAFT_558814</name>
</gene>
<organism evidence="13 14">
    <name type="scientific">Trichodelitschia bisporula</name>
    <dbReference type="NCBI Taxonomy" id="703511"/>
    <lineage>
        <taxon>Eukaryota</taxon>
        <taxon>Fungi</taxon>
        <taxon>Dikarya</taxon>
        <taxon>Ascomycota</taxon>
        <taxon>Pezizomycotina</taxon>
        <taxon>Dothideomycetes</taxon>
        <taxon>Dothideomycetes incertae sedis</taxon>
        <taxon>Phaeotrichales</taxon>
        <taxon>Phaeotrichaceae</taxon>
        <taxon>Trichodelitschia</taxon>
    </lineage>
</organism>
<evidence type="ECO:0000256" key="1">
    <source>
        <dbReference type="ARBA" id="ARBA00004613"/>
    </source>
</evidence>
<keyword evidence="4" id="KW-0719">Serine esterase</keyword>
<feature type="chain" id="PRO_5026276153" description="cutinase" evidence="12">
    <location>
        <begin position="20"/>
        <end position="294"/>
    </location>
</feature>
<evidence type="ECO:0000256" key="10">
    <source>
        <dbReference type="PIRSR" id="PIRSR611150-1"/>
    </source>
</evidence>
<name>A0A6G1HPP8_9PEZI</name>
<dbReference type="OrthoDB" id="2975078at2759"/>
<feature type="active site" description="Proton donor/acceptor" evidence="10">
    <location>
        <position position="272"/>
    </location>
</feature>
<keyword evidence="6 12" id="KW-0732">Signal</keyword>
<dbReference type="InterPro" id="IPR029058">
    <property type="entry name" value="AB_hydrolase_fold"/>
</dbReference>
<dbReference type="SUPFAM" id="SSF53474">
    <property type="entry name" value="alpha/beta-Hydrolases"/>
    <property type="match status" value="1"/>
</dbReference>
<dbReference type="EMBL" id="ML996702">
    <property type="protein sequence ID" value="KAF2397846.1"/>
    <property type="molecule type" value="Genomic_DNA"/>
</dbReference>
<evidence type="ECO:0000256" key="3">
    <source>
        <dbReference type="ARBA" id="ARBA00013095"/>
    </source>
</evidence>
<evidence type="ECO:0000256" key="5">
    <source>
        <dbReference type="ARBA" id="ARBA00022525"/>
    </source>
</evidence>
<keyword evidence="8 11" id="KW-1015">Disulfide bond</keyword>
<dbReference type="InterPro" id="IPR000675">
    <property type="entry name" value="Cutinase/axe"/>
</dbReference>
<comment type="similarity">
    <text evidence="2">Belongs to the cutinase family.</text>
</comment>
<feature type="signal peptide" evidence="12">
    <location>
        <begin position="1"/>
        <end position="19"/>
    </location>
</feature>
<evidence type="ECO:0000256" key="9">
    <source>
        <dbReference type="ARBA" id="ARBA00034045"/>
    </source>
</evidence>
<feature type="disulfide bond" evidence="11">
    <location>
        <begin position="123"/>
        <end position="196"/>
    </location>
</feature>
<comment type="catalytic activity">
    <reaction evidence="9">
        <text>cutin + H2O = cutin monomers.</text>
        <dbReference type="EC" id="3.1.1.74"/>
    </reaction>
</comment>
<evidence type="ECO:0000256" key="2">
    <source>
        <dbReference type="ARBA" id="ARBA00007534"/>
    </source>
</evidence>
<proteinExistence type="inferred from homology"/>
<reference evidence="13" key="1">
    <citation type="journal article" date="2020" name="Stud. Mycol.">
        <title>101 Dothideomycetes genomes: a test case for predicting lifestyles and emergence of pathogens.</title>
        <authorList>
            <person name="Haridas S."/>
            <person name="Albert R."/>
            <person name="Binder M."/>
            <person name="Bloem J."/>
            <person name="Labutti K."/>
            <person name="Salamov A."/>
            <person name="Andreopoulos B."/>
            <person name="Baker S."/>
            <person name="Barry K."/>
            <person name="Bills G."/>
            <person name="Bluhm B."/>
            <person name="Cannon C."/>
            <person name="Castanera R."/>
            <person name="Culley D."/>
            <person name="Daum C."/>
            <person name="Ezra D."/>
            <person name="Gonzalez J."/>
            <person name="Henrissat B."/>
            <person name="Kuo A."/>
            <person name="Liang C."/>
            <person name="Lipzen A."/>
            <person name="Lutzoni F."/>
            <person name="Magnuson J."/>
            <person name="Mondo S."/>
            <person name="Nolan M."/>
            <person name="Ohm R."/>
            <person name="Pangilinan J."/>
            <person name="Park H.-J."/>
            <person name="Ramirez L."/>
            <person name="Alfaro M."/>
            <person name="Sun H."/>
            <person name="Tritt A."/>
            <person name="Yoshinaga Y."/>
            <person name="Zwiers L.-H."/>
            <person name="Turgeon B."/>
            <person name="Goodwin S."/>
            <person name="Spatafora J."/>
            <person name="Crous P."/>
            <person name="Grigoriev I."/>
        </authorList>
    </citation>
    <scope>NUCLEOTIDE SEQUENCE</scope>
    <source>
        <strain evidence="13">CBS 262.69</strain>
    </source>
</reference>
<dbReference type="InterPro" id="IPR011150">
    <property type="entry name" value="Cutinase_monf"/>
</dbReference>
<dbReference type="AlphaFoldDB" id="A0A6G1HPP8"/>
<feature type="active site" evidence="10">
    <location>
        <position position="259"/>
    </location>
</feature>
<dbReference type="PANTHER" id="PTHR48250:SF3">
    <property type="entry name" value="CUTINASE 1-RELATED"/>
    <property type="match status" value="1"/>
</dbReference>
<evidence type="ECO:0000256" key="11">
    <source>
        <dbReference type="PIRSR" id="PIRSR611150-2"/>
    </source>
</evidence>
<evidence type="ECO:0000256" key="8">
    <source>
        <dbReference type="ARBA" id="ARBA00023157"/>
    </source>
</evidence>
<evidence type="ECO:0000256" key="4">
    <source>
        <dbReference type="ARBA" id="ARBA00022487"/>
    </source>
</evidence>
<accession>A0A6G1HPP8</accession>
<evidence type="ECO:0000313" key="13">
    <source>
        <dbReference type="EMBL" id="KAF2397846.1"/>
    </source>
</evidence>
<dbReference type="GO" id="GO:0016052">
    <property type="term" value="P:carbohydrate catabolic process"/>
    <property type="evidence" value="ECO:0007669"/>
    <property type="project" value="TreeGrafter"/>
</dbReference>
<protein>
    <recommendedName>
        <fullName evidence="3">cutinase</fullName>
        <ecNumber evidence="3">3.1.1.74</ecNumber>
    </recommendedName>
</protein>
<dbReference type="SMART" id="SM01110">
    <property type="entry name" value="Cutinase"/>
    <property type="match status" value="1"/>
</dbReference>
<feature type="active site" description="Nucleophile" evidence="10">
    <location>
        <position position="207"/>
    </location>
</feature>
<dbReference type="PRINTS" id="PR00129">
    <property type="entry name" value="CUTINASE"/>
</dbReference>
<evidence type="ECO:0000256" key="7">
    <source>
        <dbReference type="ARBA" id="ARBA00022801"/>
    </source>
</evidence>